<evidence type="ECO:0000256" key="10">
    <source>
        <dbReference type="PIRSR" id="PIRSR621190-2"/>
    </source>
</evidence>
<dbReference type="InterPro" id="IPR024079">
    <property type="entry name" value="MetalloPept_cat_dom_sf"/>
</dbReference>
<feature type="binding site" evidence="10">
    <location>
        <position position="234"/>
    </location>
    <ligand>
        <name>Ca(2+)</name>
        <dbReference type="ChEBI" id="CHEBI:29108"/>
        <label>1</label>
    </ligand>
</feature>
<dbReference type="Pfam" id="PF01471">
    <property type="entry name" value="PG_binding_1"/>
    <property type="match status" value="1"/>
</dbReference>
<evidence type="ECO:0000256" key="4">
    <source>
        <dbReference type="ARBA" id="ARBA00022729"/>
    </source>
</evidence>
<evidence type="ECO:0000256" key="3">
    <source>
        <dbReference type="ARBA" id="ARBA00022723"/>
    </source>
</evidence>
<feature type="binding site" evidence="10">
    <location>
        <position position="206"/>
    </location>
    <ligand>
        <name>Zn(2+)</name>
        <dbReference type="ChEBI" id="CHEBI:29105"/>
        <label>1</label>
    </ligand>
</feature>
<dbReference type="EMBL" id="JRKL02001627">
    <property type="protein sequence ID" value="KAF3962957.1"/>
    <property type="molecule type" value="Genomic_DNA"/>
</dbReference>
<feature type="binding site" evidence="10">
    <location>
        <position position="231"/>
    </location>
    <ligand>
        <name>Ca(2+)</name>
        <dbReference type="ChEBI" id="CHEBI:29108"/>
        <label>3</label>
    </ligand>
</feature>
<keyword evidence="6 10" id="KW-0862">Zinc</keyword>
<dbReference type="InterPro" id="IPR006026">
    <property type="entry name" value="Peptidase_Metallo"/>
</dbReference>
<dbReference type="InterPro" id="IPR033739">
    <property type="entry name" value="M10A_MMP"/>
</dbReference>
<dbReference type="InterPro" id="IPR001818">
    <property type="entry name" value="Pept_M10_metallopeptidase"/>
</dbReference>
<dbReference type="AlphaFoldDB" id="A0A8J4RF20"/>
<feature type="binding site" evidence="10">
    <location>
        <position position="234"/>
    </location>
    <ligand>
        <name>Ca(2+)</name>
        <dbReference type="ChEBI" id="CHEBI:29108"/>
        <label>3</label>
    </ligand>
</feature>
<feature type="binding site" evidence="10">
    <location>
        <position position="255"/>
    </location>
    <ligand>
        <name>Zn(2+)</name>
        <dbReference type="ChEBI" id="CHEBI:29105"/>
        <label>2</label>
        <note>catalytic</note>
    </ligand>
</feature>
<dbReference type="InterPro" id="IPR021190">
    <property type="entry name" value="Pept_M10A"/>
</dbReference>
<feature type="signal peptide" evidence="11">
    <location>
        <begin position="1"/>
        <end position="30"/>
    </location>
</feature>
<evidence type="ECO:0000256" key="11">
    <source>
        <dbReference type="SAM" id="SignalP"/>
    </source>
</evidence>
<sequence>MAKNLLYISKASLVLLIQLLVIQSVSFTNAKRIPEFFKSLKDVEESQKGQRVQGLREVKHYLNKYGYLNYEDSNNFEDDEFDEALEFAIKKYQTYFHLNVTGKLDTDTIKEMSLPRCGVPDIINGSLTQPEFAFMPGVPKWPYYMRNLKYAFESTATPNLKLYEIKAGCSYGFGQWARFSDFKFEFTDNVRDADMIIGFHRGDHGDGMPFDGRGGELAHAMPPTNGRLHFDADENWTIGANVGPNQVDFMGVSLHEVGHLLGLDHSRIESSIMYPRIVEGVKKRGLSSDDMEGLLSLYSS</sequence>
<feature type="binding site" evidence="10">
    <location>
        <position position="265"/>
    </location>
    <ligand>
        <name>Zn(2+)</name>
        <dbReference type="ChEBI" id="CHEBI:29105"/>
        <label>2</label>
        <note>catalytic</note>
    </ligand>
</feature>
<feature type="binding site" evidence="10">
    <location>
        <position position="212"/>
    </location>
    <ligand>
        <name>Ca(2+)</name>
        <dbReference type="ChEBI" id="CHEBI:29108"/>
        <label>3</label>
    </ligand>
</feature>
<dbReference type="InterPro" id="IPR002477">
    <property type="entry name" value="Peptidoglycan-bd-like"/>
</dbReference>
<dbReference type="PANTHER" id="PTHR10201:SF213">
    <property type="entry name" value="METALLOENDOPROTEINASE 2-MMP-LIKE"/>
    <property type="match status" value="1"/>
</dbReference>
<evidence type="ECO:0000256" key="6">
    <source>
        <dbReference type="ARBA" id="ARBA00022833"/>
    </source>
</evidence>
<dbReference type="InterPro" id="IPR036365">
    <property type="entry name" value="PGBD-like_sf"/>
</dbReference>
<dbReference type="SUPFAM" id="SSF55486">
    <property type="entry name" value="Metalloproteases ('zincins'), catalytic domain"/>
    <property type="match status" value="1"/>
</dbReference>
<keyword evidence="4 11" id="KW-0732">Signal</keyword>
<keyword evidence="5" id="KW-0378">Hydrolase</keyword>
<protein>
    <recommendedName>
        <fullName evidence="12">Peptidase metallopeptidase domain-containing protein</fullName>
    </recommendedName>
</protein>
<evidence type="ECO:0000256" key="1">
    <source>
        <dbReference type="ARBA" id="ARBA00009614"/>
    </source>
</evidence>
<dbReference type="GO" id="GO:0030574">
    <property type="term" value="P:collagen catabolic process"/>
    <property type="evidence" value="ECO:0007669"/>
    <property type="project" value="TreeGrafter"/>
</dbReference>
<dbReference type="SMART" id="SM00235">
    <property type="entry name" value="ZnMc"/>
    <property type="match status" value="1"/>
</dbReference>
<evidence type="ECO:0000256" key="2">
    <source>
        <dbReference type="ARBA" id="ARBA00022670"/>
    </source>
</evidence>
<dbReference type="OrthoDB" id="406838at2759"/>
<accession>A0A8J4RF20</accession>
<dbReference type="GO" id="GO:0006508">
    <property type="term" value="P:proteolysis"/>
    <property type="evidence" value="ECO:0007669"/>
    <property type="project" value="UniProtKB-KW"/>
</dbReference>
<evidence type="ECO:0000256" key="7">
    <source>
        <dbReference type="ARBA" id="ARBA00023049"/>
    </source>
</evidence>
<feature type="domain" description="Peptidase metallopeptidase" evidence="12">
    <location>
        <begin position="137"/>
        <end position="300"/>
    </location>
</feature>
<keyword evidence="7" id="KW-0482">Metalloprotease</keyword>
<keyword evidence="3 10" id="KW-0479">Metal-binding</keyword>
<dbReference type="GO" id="GO:0004222">
    <property type="term" value="F:metalloendopeptidase activity"/>
    <property type="evidence" value="ECO:0007669"/>
    <property type="project" value="InterPro"/>
</dbReference>
<evidence type="ECO:0000256" key="9">
    <source>
        <dbReference type="PIRSR" id="PIRSR621190-1"/>
    </source>
</evidence>
<keyword evidence="14" id="KW-1185">Reference proteome</keyword>
<evidence type="ECO:0000256" key="8">
    <source>
        <dbReference type="ARBA" id="ARBA00023145"/>
    </source>
</evidence>
<feature type="active site" evidence="9">
    <location>
        <position position="256"/>
    </location>
</feature>
<dbReference type="CDD" id="cd04278">
    <property type="entry name" value="ZnMc_MMP"/>
    <property type="match status" value="1"/>
</dbReference>
<dbReference type="GO" id="GO:0031012">
    <property type="term" value="C:extracellular matrix"/>
    <property type="evidence" value="ECO:0007669"/>
    <property type="project" value="InterPro"/>
</dbReference>
<evidence type="ECO:0000313" key="14">
    <source>
        <dbReference type="Proteomes" id="UP000737018"/>
    </source>
</evidence>
<proteinExistence type="inferred from homology"/>
<keyword evidence="10" id="KW-0106">Calcium</keyword>
<feature type="binding site" evidence="10">
    <location>
        <position position="194"/>
    </location>
    <ligand>
        <name>Ca(2+)</name>
        <dbReference type="ChEBI" id="CHEBI:29108"/>
        <label>2</label>
    </ligand>
</feature>
<evidence type="ECO:0000259" key="12">
    <source>
        <dbReference type="SMART" id="SM00235"/>
    </source>
</evidence>
<organism evidence="13 14">
    <name type="scientific">Castanea mollissima</name>
    <name type="common">Chinese chestnut</name>
    <dbReference type="NCBI Taxonomy" id="60419"/>
    <lineage>
        <taxon>Eukaryota</taxon>
        <taxon>Viridiplantae</taxon>
        <taxon>Streptophyta</taxon>
        <taxon>Embryophyta</taxon>
        <taxon>Tracheophyta</taxon>
        <taxon>Spermatophyta</taxon>
        <taxon>Magnoliopsida</taxon>
        <taxon>eudicotyledons</taxon>
        <taxon>Gunneridae</taxon>
        <taxon>Pentapetalae</taxon>
        <taxon>rosids</taxon>
        <taxon>fabids</taxon>
        <taxon>Fagales</taxon>
        <taxon>Fagaceae</taxon>
        <taxon>Castanea</taxon>
    </lineage>
</organism>
<dbReference type="InterPro" id="IPR021158">
    <property type="entry name" value="Pept_M10A_Zn_BS"/>
</dbReference>
<comment type="cofactor">
    <cofactor evidence="10">
        <name>Zn(2+)</name>
        <dbReference type="ChEBI" id="CHEBI:29105"/>
    </cofactor>
    <text evidence="10">Binds 2 Zn(2+) ions per subunit.</text>
</comment>
<comment type="similarity">
    <text evidence="1">Belongs to the peptidase M10A family. Matrix metalloproteinases (MMPs) subfamily.</text>
</comment>
<keyword evidence="2" id="KW-0645">Protease</keyword>
<reference evidence="13" key="1">
    <citation type="submission" date="2020-03" db="EMBL/GenBank/DDBJ databases">
        <title>Castanea mollissima Vanexum genome sequencing.</title>
        <authorList>
            <person name="Staton M."/>
        </authorList>
    </citation>
    <scope>NUCLEOTIDE SEQUENCE</scope>
    <source>
        <tissue evidence="13">Leaf</tissue>
    </source>
</reference>
<feature type="binding site" description="in inhibited form" evidence="10">
    <location>
        <position position="117"/>
    </location>
    <ligand>
        <name>Zn(2+)</name>
        <dbReference type="ChEBI" id="CHEBI:29105"/>
        <label>2</label>
        <note>catalytic</note>
    </ligand>
</feature>
<keyword evidence="8" id="KW-0865">Zymogen</keyword>
<gene>
    <name evidence="13" type="ORF">CMV_012593</name>
</gene>
<dbReference type="GO" id="GO:0030198">
    <property type="term" value="P:extracellular matrix organization"/>
    <property type="evidence" value="ECO:0007669"/>
    <property type="project" value="TreeGrafter"/>
</dbReference>
<evidence type="ECO:0000256" key="5">
    <source>
        <dbReference type="ARBA" id="ARBA00022801"/>
    </source>
</evidence>
<feature type="binding site" evidence="10">
    <location>
        <position position="273"/>
    </location>
    <ligand>
        <name>Zn(2+)</name>
        <dbReference type="ChEBI" id="CHEBI:29105"/>
        <label>2</label>
        <note>catalytic</note>
    </ligand>
</feature>
<dbReference type="Gene3D" id="3.40.390.10">
    <property type="entry name" value="Collagenase (Catalytic Domain)"/>
    <property type="match status" value="1"/>
</dbReference>
<dbReference type="PRINTS" id="PR00138">
    <property type="entry name" value="MATRIXIN"/>
</dbReference>
<feature type="binding site" evidence="10">
    <location>
        <position position="219"/>
    </location>
    <ligand>
        <name>Zn(2+)</name>
        <dbReference type="ChEBI" id="CHEBI:29105"/>
        <label>1</label>
    </ligand>
</feature>
<comment type="cofactor">
    <cofactor evidence="10">
        <name>Ca(2+)</name>
        <dbReference type="ChEBI" id="CHEBI:29108"/>
    </cofactor>
    <text evidence="10">Can bind about 5 Ca(2+) ions per subunit.</text>
</comment>
<dbReference type="Proteomes" id="UP000737018">
    <property type="component" value="Unassembled WGS sequence"/>
</dbReference>
<feature type="binding site" evidence="10">
    <location>
        <position position="211"/>
    </location>
    <ligand>
        <name>Ca(2+)</name>
        <dbReference type="ChEBI" id="CHEBI:29108"/>
        <label>3</label>
    </ligand>
</feature>
<name>A0A8J4RF20_9ROSI</name>
<dbReference type="PROSITE" id="PS00546">
    <property type="entry name" value="CYSTEINE_SWITCH"/>
    <property type="match status" value="1"/>
</dbReference>
<comment type="caution">
    <text evidence="13">The sequence shown here is derived from an EMBL/GenBank/DDBJ whole genome shotgun (WGS) entry which is preliminary data.</text>
</comment>
<dbReference type="PANTHER" id="PTHR10201">
    <property type="entry name" value="MATRIX METALLOPROTEINASE"/>
    <property type="match status" value="1"/>
</dbReference>
<dbReference type="GO" id="GO:0008270">
    <property type="term" value="F:zinc ion binding"/>
    <property type="evidence" value="ECO:0007669"/>
    <property type="project" value="InterPro"/>
</dbReference>
<feature type="chain" id="PRO_5035180082" description="Peptidase metallopeptidase domain-containing protein" evidence="11">
    <location>
        <begin position="31"/>
        <end position="300"/>
    </location>
</feature>
<dbReference type="Pfam" id="PF00413">
    <property type="entry name" value="Peptidase_M10"/>
    <property type="match status" value="1"/>
</dbReference>
<feature type="binding site" evidence="10">
    <location>
        <position position="259"/>
    </location>
    <ligand>
        <name>Zn(2+)</name>
        <dbReference type="ChEBI" id="CHEBI:29105"/>
        <label>2</label>
        <note>catalytic</note>
    </ligand>
</feature>
<dbReference type="SUPFAM" id="SSF47090">
    <property type="entry name" value="PGBD-like"/>
    <property type="match status" value="1"/>
</dbReference>
<feature type="binding site" evidence="10">
    <location>
        <position position="229"/>
    </location>
    <ligand>
        <name>Zn(2+)</name>
        <dbReference type="ChEBI" id="CHEBI:29105"/>
        <label>1</label>
    </ligand>
</feature>
<evidence type="ECO:0000313" key="13">
    <source>
        <dbReference type="EMBL" id="KAF3962957.1"/>
    </source>
</evidence>
<feature type="binding site" evidence="10">
    <location>
        <position position="204"/>
    </location>
    <ligand>
        <name>Zn(2+)</name>
        <dbReference type="ChEBI" id="CHEBI:29105"/>
        <label>1</label>
    </ligand>
</feature>